<keyword evidence="1" id="KW-1185">Reference proteome</keyword>
<evidence type="ECO:0000313" key="1">
    <source>
        <dbReference type="Proteomes" id="UP000228380"/>
    </source>
</evidence>
<organism evidence="1 2">
    <name type="scientific">Phoenix dactylifera</name>
    <name type="common">Date palm</name>
    <dbReference type="NCBI Taxonomy" id="42345"/>
    <lineage>
        <taxon>Eukaryota</taxon>
        <taxon>Viridiplantae</taxon>
        <taxon>Streptophyta</taxon>
        <taxon>Embryophyta</taxon>
        <taxon>Tracheophyta</taxon>
        <taxon>Spermatophyta</taxon>
        <taxon>Magnoliopsida</taxon>
        <taxon>Liliopsida</taxon>
        <taxon>Arecaceae</taxon>
        <taxon>Coryphoideae</taxon>
        <taxon>Phoeniceae</taxon>
        <taxon>Phoenix</taxon>
    </lineage>
</organism>
<name>A0A8B8ZTB3_PHODC</name>
<dbReference type="GeneID" id="120103963"/>
<dbReference type="Proteomes" id="UP000228380">
    <property type="component" value="Unplaced"/>
</dbReference>
<gene>
    <name evidence="2" type="primary">LOC120103963</name>
</gene>
<sequence>MAALAACGRELTTLHSPRPVYQFTDFPWLESVMEVFPHSSQVRVAGIEYVGAAEEEIMAWELWAGNGEAFGGSGGRGEWHVAMQSREEDGKTEQDRPHISLLRCLKCIMFSDLLLCYFCCSISPVKGNIYIYNFVTVDFWAWLDRP</sequence>
<dbReference type="OrthoDB" id="66881at2759"/>
<accession>A0A8B8ZTB3</accession>
<dbReference type="KEGG" id="pda:120103963"/>
<protein>
    <submittedName>
        <fullName evidence="2">Uncharacterized protein LOC120103963</fullName>
    </submittedName>
</protein>
<evidence type="ECO:0000313" key="2">
    <source>
        <dbReference type="RefSeq" id="XP_038974758.1"/>
    </source>
</evidence>
<reference evidence="2" key="1">
    <citation type="submission" date="2025-08" db="UniProtKB">
        <authorList>
            <consortium name="RefSeq"/>
        </authorList>
    </citation>
    <scope>IDENTIFICATION</scope>
    <source>
        <tissue evidence="2">Young leaves</tissue>
    </source>
</reference>
<dbReference type="RefSeq" id="XP_038974758.1">
    <property type="nucleotide sequence ID" value="XM_039118830.1"/>
</dbReference>
<proteinExistence type="predicted"/>
<dbReference type="AlphaFoldDB" id="A0A8B8ZTB3"/>